<evidence type="ECO:0000256" key="1">
    <source>
        <dbReference type="ARBA" id="ARBA00022729"/>
    </source>
</evidence>
<evidence type="ECO:0008006" key="4">
    <source>
        <dbReference type="Google" id="ProtNLM"/>
    </source>
</evidence>
<evidence type="ECO:0000313" key="2">
    <source>
        <dbReference type="EMBL" id="TKD03272.1"/>
    </source>
</evidence>
<dbReference type="RefSeq" id="WP_136931856.1">
    <property type="nucleotide sequence ID" value="NZ_SSMQ01000030.1"/>
</dbReference>
<keyword evidence="3" id="KW-1185">Reference proteome</keyword>
<dbReference type="InterPro" id="IPR028994">
    <property type="entry name" value="Integrin_alpha_N"/>
</dbReference>
<comment type="caution">
    <text evidence="2">The sequence shown here is derived from an EMBL/GenBank/DDBJ whole genome shotgun (WGS) entry which is preliminary data.</text>
</comment>
<organism evidence="2 3">
    <name type="scientific">Polyangium fumosum</name>
    <dbReference type="NCBI Taxonomy" id="889272"/>
    <lineage>
        <taxon>Bacteria</taxon>
        <taxon>Pseudomonadati</taxon>
        <taxon>Myxococcota</taxon>
        <taxon>Polyangia</taxon>
        <taxon>Polyangiales</taxon>
        <taxon>Polyangiaceae</taxon>
        <taxon>Polyangium</taxon>
    </lineage>
</organism>
<gene>
    <name evidence="2" type="ORF">E8A74_26415</name>
</gene>
<name>A0A4U1J7D0_9BACT</name>
<dbReference type="PANTHER" id="PTHR46580:SF4">
    <property type="entry name" value="ATP_GTP-BINDING PROTEIN"/>
    <property type="match status" value="1"/>
</dbReference>
<dbReference type="SUPFAM" id="SSF69318">
    <property type="entry name" value="Integrin alpha N-terminal domain"/>
    <property type="match status" value="3"/>
</dbReference>
<dbReference type="InterPro" id="IPR013517">
    <property type="entry name" value="FG-GAP"/>
</dbReference>
<accession>A0A4U1J7D0</accession>
<sequence>MGTSLGRMLLASLPFALGCADLSPISEGQCGNDVVESAYGEDCEPGVSLPNDRACYPTSSPQRCRYSCGAKTDGTLWKCPDGWKCGADEVCREPTPVFERAGGPVASETPIQMFLADIDGDKRQDVVAAGATSIRVHYVDPGGLLGSTTEIPTAGVLAASADLNGDTVADLAAPSGRGIGVLRGQRNRSLDPASFPTISGEGEAEVHLRAIDADPSESMPGPELCAVTLTPLGAVFLRVDESKSPSDWLKAPLGKDVVGLDHAWAGPFKRPCQKVAVRSSAGAENFVKVYAPCVETNESAAYPPVFDELVSVTLPGPPLEKQAPLKDVPSKAALIEFQTTNGVFFTHVNADAYPDLVAPVLLDSALCNGKGCGGLAVAYGLVDGTYDSAPPQDPLALQGDNTADLLYVDIGVFAPLALGHLDEDGLIDMVDPGGLAFGKLPGPQEVFLTVERRGYESEGPSLRRALIGDFNVDGLPDVVASTGNGIGFLNNLGGGLFNPSEIGKAGRVNDIGAADVDADGLDDVVFGETVADPDNPALERTALSIAYGKPTGMPETPVTIARFPAITQILPIDLIALTGDLATDLVVLYPEKRLSAGDGWSTSAVLGSSIRQIQSAIFLTEGKLEKARYPFLPLLGRFSKDDPSPDLAALTFTEHSGITADLWWVPLSAGPTLEPSTSLLRQPLLASLDEKWIAATSAVVVDLDKDSVDEIVAVAHASGGASLPTAHLRIARPDADPVDVPSFPKEGNVYTSLRAADFDGDSYVDILAMKIEIQNGVGQEARFVTTPVLFANKQGSLVEPVDIVSLADVEPCNSEPGVVGVIATALDVVDANTDVRKELVFLGPTGAYLYHRVVEIDANGKRVEKDVVACIPSAPAGATIAAGDLTGDGVDDLAIGADGSIYILAGKPNRP</sequence>
<reference evidence="2 3" key="1">
    <citation type="submission" date="2019-04" db="EMBL/GenBank/DDBJ databases">
        <authorList>
            <person name="Li Y."/>
            <person name="Wang J."/>
        </authorList>
    </citation>
    <scope>NUCLEOTIDE SEQUENCE [LARGE SCALE GENOMIC DNA]</scope>
    <source>
        <strain evidence="2 3">DSM 14668</strain>
    </source>
</reference>
<dbReference type="Pfam" id="PF01839">
    <property type="entry name" value="FG-GAP"/>
    <property type="match status" value="1"/>
</dbReference>
<keyword evidence="1" id="KW-0732">Signal</keyword>
<proteinExistence type="predicted"/>
<dbReference type="PANTHER" id="PTHR46580">
    <property type="entry name" value="SENSOR KINASE-RELATED"/>
    <property type="match status" value="1"/>
</dbReference>
<dbReference type="OrthoDB" id="5478760at2"/>
<dbReference type="Proteomes" id="UP000309215">
    <property type="component" value="Unassembled WGS sequence"/>
</dbReference>
<protein>
    <recommendedName>
        <fullName evidence="4">VCBS repeat-containing protein</fullName>
    </recommendedName>
</protein>
<dbReference type="AlphaFoldDB" id="A0A4U1J7D0"/>
<evidence type="ECO:0000313" key="3">
    <source>
        <dbReference type="Proteomes" id="UP000309215"/>
    </source>
</evidence>
<dbReference type="EMBL" id="SSMQ01000030">
    <property type="protein sequence ID" value="TKD03272.1"/>
    <property type="molecule type" value="Genomic_DNA"/>
</dbReference>
<dbReference type="Gene3D" id="2.130.10.130">
    <property type="entry name" value="Integrin alpha, N-terminal"/>
    <property type="match status" value="1"/>
</dbReference>
<dbReference type="PROSITE" id="PS51257">
    <property type="entry name" value="PROKAR_LIPOPROTEIN"/>
    <property type="match status" value="1"/>
</dbReference>